<dbReference type="EMBL" id="AP018227">
    <property type="protein sequence ID" value="BAY85381.1"/>
    <property type="molecule type" value="Genomic_DNA"/>
</dbReference>
<evidence type="ECO:0000313" key="2">
    <source>
        <dbReference type="EMBL" id="BAY86290.1"/>
    </source>
</evidence>
<organism evidence="1 3">
    <name type="scientific">Calothrix parasitica NIES-267</name>
    <dbReference type="NCBI Taxonomy" id="1973488"/>
    <lineage>
        <taxon>Bacteria</taxon>
        <taxon>Bacillati</taxon>
        <taxon>Cyanobacteriota</taxon>
        <taxon>Cyanophyceae</taxon>
        <taxon>Nostocales</taxon>
        <taxon>Calotrichaceae</taxon>
        <taxon>Calothrix</taxon>
    </lineage>
</organism>
<evidence type="ECO:0000313" key="3">
    <source>
        <dbReference type="Proteomes" id="UP000218418"/>
    </source>
</evidence>
<proteinExistence type="predicted"/>
<dbReference type="Proteomes" id="UP000218418">
    <property type="component" value="Chromosome"/>
</dbReference>
<protein>
    <submittedName>
        <fullName evidence="1">Uncharacterized protein</fullName>
    </submittedName>
</protein>
<dbReference type="EMBL" id="AP018227">
    <property type="protein sequence ID" value="BAY86290.1"/>
    <property type="molecule type" value="Genomic_DNA"/>
</dbReference>
<accession>A0A1Z4LW54</accession>
<name>A0A1Z4LW54_9CYAN</name>
<evidence type="ECO:0000313" key="1">
    <source>
        <dbReference type="EMBL" id="BAY85381.1"/>
    </source>
</evidence>
<gene>
    <name evidence="1" type="ORF">NIES267_48810</name>
    <name evidence="2" type="ORF">NIES267_57960</name>
</gene>
<dbReference type="AlphaFoldDB" id="A0A1Z4LW54"/>
<sequence>MVQVSSSTAAKMSFLQATDQTVLKIVQTGEASGSFYRAAAQWTSQYLRHQIWFWQAQCL</sequence>
<keyword evidence="3" id="KW-1185">Reference proteome</keyword>
<reference evidence="1 3" key="1">
    <citation type="submission" date="2017-06" db="EMBL/GenBank/DDBJ databases">
        <title>Genome sequencing of cyanobaciteial culture collection at National Institute for Environmental Studies (NIES).</title>
        <authorList>
            <person name="Hirose Y."/>
            <person name="Shimura Y."/>
            <person name="Fujisawa T."/>
            <person name="Nakamura Y."/>
            <person name="Kawachi M."/>
        </authorList>
    </citation>
    <scope>NUCLEOTIDE SEQUENCE [LARGE SCALE GENOMIC DNA]</scope>
    <source>
        <strain evidence="1 3">NIES-267</strain>
    </source>
</reference>